<evidence type="ECO:0000313" key="3">
    <source>
        <dbReference type="EMBL" id="VDG28133.1"/>
    </source>
</evidence>
<dbReference type="Proteomes" id="UP000289996">
    <property type="component" value="Unassembled WGS sequence"/>
</dbReference>
<feature type="compositionally biased region" description="Basic and acidic residues" evidence="1">
    <location>
        <begin position="214"/>
        <end position="252"/>
    </location>
</feature>
<feature type="domain" description="WxL" evidence="2">
    <location>
        <begin position="868"/>
        <end position="1066"/>
    </location>
</feature>
<feature type="region of interest" description="Disordered" evidence="1">
    <location>
        <begin position="142"/>
        <end position="170"/>
    </location>
</feature>
<feature type="region of interest" description="Disordered" evidence="1">
    <location>
        <begin position="884"/>
        <end position="918"/>
    </location>
</feature>
<feature type="compositionally biased region" description="Low complexity" evidence="1">
    <location>
        <begin position="189"/>
        <end position="206"/>
    </location>
</feature>
<dbReference type="Gene3D" id="2.60.40.10">
    <property type="entry name" value="Immunoglobulins"/>
    <property type="match status" value="1"/>
</dbReference>
<dbReference type="AlphaFoldDB" id="A0A660DXY9"/>
<evidence type="ECO:0000259" key="2">
    <source>
        <dbReference type="Pfam" id="PF13731"/>
    </source>
</evidence>
<accession>A0A660DXY9</accession>
<dbReference type="InterPro" id="IPR046776">
    <property type="entry name" value="Pectate_lyase_5"/>
</dbReference>
<feature type="compositionally biased region" description="Low complexity" evidence="1">
    <location>
        <begin position="896"/>
        <end position="915"/>
    </location>
</feature>
<proteinExistence type="predicted"/>
<sequence>MPRPPRLMQVVMLIGLLLGLVASSSGNLIATAADEPSSALTLKAPKEAPTTGTDFEIELALKSPFGTDYQLTIPEHLTVDLEATEKANPKTIRKLVFDEQKRELTITLPDEPTATTLKLVVQVSTAQTYHLTAKTTVTLPEITADSSSEDSVVAESTSTESAKPQTLTAEPISFTVTEPVKVPAAEIVSDSTADESSSKETTSSESKTNDQSNGDDKKASDKSADTKTESESTTESTKESESSTKTTEEKPTAKTATVKAAAALAADDPTQTVTTYAEFETAYTNTAVTTILIGADISAPSTAATDLGTRTTALTIDGQNHSFDIGLANFRLGTTAAATNFTIKNFKLLRAAATTGTGTSGSLGIIQSGADGGTTASGANWEINVADLTTDSSVQRLVSSPGNRVTVSGTVNSTTVWESMLTGGVVFAANSHFTARKKYTSGENRSFFWFSASSGYGTGDRKVVINSGAIVDCVGAPTDTLYPVFFDQYDSITVDTNATLIAKMYGNAYRAQRASTFTANTGSKTTFENLSTTSGNTINYASTATSTFTVNSGAEIYITNNATAPVFGGTLSGVNVLLNSPKVYDIKNTSAGLLAATASIVNISIGSFEIRNSNLSVWLVTLPLNVVSAKWTFRNVEWIKQTGLIMTSSDGLLGISLTLTSFSLARRINNTVAMPTAVYSSPYTSDLGAVLVTDADKKVRLRVITSLSDSGVPTYATAGQATVKLTDDQGVVHSATTDASGYVNYTLDHFLTAGKTLSAVVNVSYDADPVTIVVQDKTPPNPVTAKDGKIVADQKTITGSTTTAGNKISYTINGSAAVDSSGTAITATAAADGSWSLALPTPALKAGDVIRLLVTDAAGNVTPLTATTYHDATFAAASQYTVAPANGPTAPTEPDSPGNPNTSGSENSGTGNTGELRLDYAPSQFNFGTVKTSMKSATYNAQSITGVLKQWLQVSDNRLSTNGWTVTARQSAAFTSTSGAQLTGATLNLPAGDTHNQHAGTSGLKSYGIQINSVEQPVFGAAAATTSGKDLSTSTWNPTAVSLTVPGNTAKAQQTYTAGVTWTLTANVTN</sequence>
<feature type="compositionally biased region" description="Low complexity" evidence="1">
    <location>
        <begin position="143"/>
        <end position="162"/>
    </location>
</feature>
<feature type="region of interest" description="Disordered" evidence="1">
    <location>
        <begin position="186"/>
        <end position="255"/>
    </location>
</feature>
<keyword evidence="4" id="KW-1185">Reference proteome</keyword>
<dbReference type="OrthoDB" id="2319900at2"/>
<dbReference type="InterPro" id="IPR013783">
    <property type="entry name" value="Ig-like_fold"/>
</dbReference>
<evidence type="ECO:0000256" key="1">
    <source>
        <dbReference type="SAM" id="MobiDB-lite"/>
    </source>
</evidence>
<organism evidence="3 4">
    <name type="scientific">Lactiplantibacillus mudanjiangensis</name>
    <dbReference type="NCBI Taxonomy" id="1296538"/>
    <lineage>
        <taxon>Bacteria</taxon>
        <taxon>Bacillati</taxon>
        <taxon>Bacillota</taxon>
        <taxon>Bacilli</taxon>
        <taxon>Lactobacillales</taxon>
        <taxon>Lactobacillaceae</taxon>
        <taxon>Lactiplantibacillus</taxon>
    </lineage>
</organism>
<reference evidence="3 4" key="1">
    <citation type="submission" date="2018-11" db="EMBL/GenBank/DDBJ databases">
        <authorList>
            <person name="Wuyts S."/>
        </authorList>
    </citation>
    <scope>NUCLEOTIDE SEQUENCE [LARGE SCALE GENOMIC DNA]</scope>
    <source>
        <strain evidence="3">Lactobacillus mudanjiangensis AMBF249</strain>
    </source>
</reference>
<name>A0A660DXY9_9LACO</name>
<gene>
    <name evidence="3" type="ORF">MUDAN_MDHGFNIF_02864</name>
</gene>
<dbReference type="EMBL" id="UYIG01000090">
    <property type="protein sequence ID" value="VDG28133.1"/>
    <property type="molecule type" value="Genomic_DNA"/>
</dbReference>
<dbReference type="InterPro" id="IPR027994">
    <property type="entry name" value="WxL_dom"/>
</dbReference>
<evidence type="ECO:0000313" key="4">
    <source>
        <dbReference type="Proteomes" id="UP000289996"/>
    </source>
</evidence>
<dbReference type="Pfam" id="PF20585">
    <property type="entry name" value="Pectate_lyase_5"/>
    <property type="match status" value="1"/>
</dbReference>
<protein>
    <recommendedName>
        <fullName evidence="2">WxL domain-containing protein</fullName>
    </recommendedName>
</protein>
<dbReference type="RefSeq" id="WP_130851664.1">
    <property type="nucleotide sequence ID" value="NZ_UYIG01000090.1"/>
</dbReference>
<dbReference type="Pfam" id="PF13731">
    <property type="entry name" value="WxL"/>
    <property type="match status" value="1"/>
</dbReference>